<comment type="caution">
    <text evidence="1">The sequence shown here is derived from an EMBL/GenBank/DDBJ whole genome shotgun (WGS) entry which is preliminary data.</text>
</comment>
<proteinExistence type="predicted"/>
<reference evidence="1 2" key="1">
    <citation type="submission" date="2019-03" db="EMBL/GenBank/DDBJ databases">
        <title>Subsurface microbial communities from deep shales in Ohio and West Virginia, USA.</title>
        <authorList>
            <person name="Wrighton K."/>
        </authorList>
    </citation>
    <scope>NUCLEOTIDE SEQUENCE [LARGE SCALE GENOMIC DNA]</scope>
    <source>
        <strain evidence="1 2">MSL 6dP</strain>
    </source>
</reference>
<protein>
    <recommendedName>
        <fullName evidence="3">DUF2726 domain-containing protein</fullName>
    </recommendedName>
</protein>
<dbReference type="Gene3D" id="3.40.960.10">
    <property type="entry name" value="VSR Endonuclease"/>
    <property type="match status" value="1"/>
</dbReference>
<keyword evidence="2" id="KW-1185">Reference proteome</keyword>
<dbReference type="EMBL" id="SOEG01000059">
    <property type="protein sequence ID" value="TDX43706.1"/>
    <property type="molecule type" value="Genomic_DNA"/>
</dbReference>
<dbReference type="RefSeq" id="WP_134119217.1">
    <property type="nucleotide sequence ID" value="NZ_SOEG01000059.1"/>
</dbReference>
<dbReference type="AlphaFoldDB" id="A0A4R8GDY0"/>
<dbReference type="Proteomes" id="UP000295832">
    <property type="component" value="Unassembled WGS sequence"/>
</dbReference>
<gene>
    <name evidence="1" type="ORF">C7959_1599</name>
</gene>
<evidence type="ECO:0000313" key="2">
    <source>
        <dbReference type="Proteomes" id="UP000295832"/>
    </source>
</evidence>
<name>A0A4R8GDY0_9FIRM</name>
<evidence type="ECO:0008006" key="3">
    <source>
        <dbReference type="Google" id="ProtNLM"/>
    </source>
</evidence>
<accession>A0A4R8GDY0</accession>
<sequence>MITKDSFNKELKKWCPDNFLVQIREDQEYKGIKVKMKFVCECGHEFKDTRKNVKKFVRRHGLFKCPICRDGKRTWNYRGVKKQFEEHGCELLSNKYNDIFSKLKYRCECGEVAKISFNNFLKGRRCKKCATKRQAKSKRFSYKELKLHFEKYECVLLSNKYKDVHSVLKFKCSCGNIDYKTFHAFNKSPRCTSCGIEARTKTKRHDYDYIRTYFKDHGCELLSKDYQNAKTKLKYICECGNVSETTFDHFYQGCRCPRCSESKGERMISKFLEDKNIYFEKEFTISDCVSQNGYALRFDFALYKNNELIYLIEYDGEQHFEPINHFGGEDSFEQRVRNDKIKNSFCKERGINLIRIPYWDFDNIEKILNKKLNRF</sequence>
<organism evidence="1 2">
    <name type="scientific">Orenia marismortui</name>
    <dbReference type="NCBI Taxonomy" id="46469"/>
    <lineage>
        <taxon>Bacteria</taxon>
        <taxon>Bacillati</taxon>
        <taxon>Bacillota</taxon>
        <taxon>Clostridia</taxon>
        <taxon>Halanaerobiales</taxon>
        <taxon>Halobacteroidaceae</taxon>
        <taxon>Orenia</taxon>
    </lineage>
</organism>
<evidence type="ECO:0000313" key="1">
    <source>
        <dbReference type="EMBL" id="TDX43706.1"/>
    </source>
</evidence>